<dbReference type="STRING" id="1643428.GCA_001442855_00453"/>
<dbReference type="Proteomes" id="UP000320623">
    <property type="component" value="Unassembled WGS sequence"/>
</dbReference>
<dbReference type="Pfam" id="PF07676">
    <property type="entry name" value="PD40"/>
    <property type="match status" value="3"/>
</dbReference>
<dbReference type="AlphaFoldDB" id="A0A0S4MTK8"/>
<dbReference type="EMBL" id="FAOO01000003">
    <property type="protein sequence ID" value="CUU02348.1"/>
    <property type="molecule type" value="Genomic_DNA"/>
</dbReference>
<dbReference type="OrthoDB" id="9799878at2"/>
<organism evidence="3 4">
    <name type="scientific">Candidatus Thermokryptus mobilis</name>
    <dbReference type="NCBI Taxonomy" id="1643428"/>
    <lineage>
        <taxon>Bacteria</taxon>
        <taxon>Pseudomonadati</taxon>
        <taxon>Candidatus Kryptoniota</taxon>
        <taxon>Candidatus Thermokryptus</taxon>
    </lineage>
</organism>
<proteinExistence type="inferred from homology"/>
<evidence type="ECO:0000259" key="2">
    <source>
        <dbReference type="Pfam" id="PF13485"/>
    </source>
</evidence>
<dbReference type="PANTHER" id="PTHR36842">
    <property type="entry name" value="PROTEIN TOLB HOMOLOG"/>
    <property type="match status" value="1"/>
</dbReference>
<dbReference type="Pfam" id="PF13485">
    <property type="entry name" value="Peptidase_MA_2"/>
    <property type="match status" value="1"/>
</dbReference>
<dbReference type="InterPro" id="IPR039568">
    <property type="entry name" value="Peptidase_MA-like_dom"/>
</dbReference>
<dbReference type="RefSeq" id="WP_140944267.1">
    <property type="nucleotide sequence ID" value="NZ_FAOO01000003.1"/>
</dbReference>
<accession>A0A0S4MTK8</accession>
<dbReference type="Gene3D" id="2.120.10.30">
    <property type="entry name" value="TolB, C-terminal domain"/>
    <property type="match status" value="2"/>
</dbReference>
<dbReference type="InterPro" id="IPR011659">
    <property type="entry name" value="WD40"/>
</dbReference>
<dbReference type="InterPro" id="IPR011042">
    <property type="entry name" value="6-blade_b-propeller_TolB-like"/>
</dbReference>
<evidence type="ECO:0000313" key="4">
    <source>
        <dbReference type="Proteomes" id="UP000320623"/>
    </source>
</evidence>
<dbReference type="SUPFAM" id="SSF82171">
    <property type="entry name" value="DPP6 N-terminal domain-like"/>
    <property type="match status" value="1"/>
</dbReference>
<sequence length="1015" mass="118381">MRAFCLFFLIFAIAFSQDDEFIHTELDWLTIETEHFLVHYHPGAERTAKVVAKIAEEIYEPITSLYNYKPERKINLIIKDYDDYSNGVTYFYDDRIEIWASALDFELRGSHNWLRDVVTHEFTHMIQMRVAMKFGKKVPAIYLQWLGYERENRPDVLYGFPNIIVSYPISGVNVPAWFAEGTAQFNHPNLNYDYWDTHRDMILRMQVIDNKLLSWEELNSFGKTSLGNESVYNSGFSLVEFIVKNYGVDKLYEISRELKSPLCLTIDQAIKKALGLEGKQLYDMWREYLKGKYQRQIESIGERVDGEIICETGFGNFYPKFSPEGGKIAYISNKENDYFSISALYLLELKTRKELKIADAVSSSISWSADGKKIFYSKRTRKNKNWQNLYDVFFYDFELKKETRLTYGLRAKNPAVSSDGKYLAFVFYEDGTANIGIAELSGSSRIDKFKNLTNFKNGEQIYNLSFSPDGKKIVFDYLLKDNRDIGIIDVESQTFQSPITTQHDERNPIFSTDGSKIYFSSDRNGVFNIYEFDIATGEIMQLTNVYGGAFMPDVYGDKLVYSTYTSDGFKIAYINGFKRFKPSNGVNLLAMGDGIIEQMQISKSNDYNDADLPEFESKEYSNVYTPISFYPVIRLDNYNKHDKGIDKLKIGFYAHSTDVLGKYSLFGGGLINRKFERDLFLIFEFSDRIPILYQLGLKPKFSLEAYNITRRTKFNLELGLNLIPVDIVYHLTEVDLLFHWRLFLQNLNLKTGFTFSRYSAEIKSFTIPETNMLVPSSDDVYFIGRVFYLNLTFRDILPRSNSDINPIGRKVILRLNYELNKLNPDGTYELKNGFLVPVYKNYNFWRFELGWNEYLKLPFKNHALGLILKYGSIIGKPVNEFFDFYIGGLIGMRGYSFYSFGGNEVLMLRSVYRFPIYERLSLQFLQFGINRVYAGVFFNFGNAWSEKFNLDNFKKDAGVELRIDGTSFYIFPMKLFFSVAYGFDKFERVVNKERFSYGREFRFYFGLVFEFDSLE</sequence>
<evidence type="ECO:0000313" key="3">
    <source>
        <dbReference type="EMBL" id="CUU02348.1"/>
    </source>
</evidence>
<reference evidence="4" key="1">
    <citation type="submission" date="2015-11" db="EMBL/GenBank/DDBJ databases">
        <authorList>
            <person name="Varghese N."/>
        </authorList>
    </citation>
    <scope>NUCLEOTIDE SEQUENCE [LARGE SCALE GENOMIC DNA]</scope>
</reference>
<gene>
    <name evidence="3" type="ORF">JGI1_00466</name>
</gene>
<comment type="similarity">
    <text evidence="1">Belongs to the TolB family.</text>
</comment>
<protein>
    <submittedName>
        <fullName evidence="3">WD40-like Beta Propeller Repeat</fullName>
    </submittedName>
</protein>
<name>A0A0S4MTK8_9BACT</name>
<keyword evidence="4" id="KW-1185">Reference proteome</keyword>
<evidence type="ECO:0000256" key="1">
    <source>
        <dbReference type="ARBA" id="ARBA00009820"/>
    </source>
</evidence>
<feature type="domain" description="Peptidase MA-like" evidence="2">
    <location>
        <begin position="171"/>
        <end position="290"/>
    </location>
</feature>
<dbReference type="PANTHER" id="PTHR36842:SF1">
    <property type="entry name" value="PROTEIN TOLB"/>
    <property type="match status" value="1"/>
</dbReference>